<evidence type="ECO:0000313" key="13">
    <source>
        <dbReference type="EMBL" id="EEV89695.1"/>
    </source>
</evidence>
<dbReference type="Gene3D" id="1.10.3720.10">
    <property type="entry name" value="MetI-like"/>
    <property type="match status" value="1"/>
</dbReference>
<proteinExistence type="inferred from homology"/>
<dbReference type="InterPro" id="IPR035906">
    <property type="entry name" value="MetI-like_sf"/>
</dbReference>
<dbReference type="NCBIfam" id="NF008049">
    <property type="entry name" value="PRK10782.1"/>
    <property type="match status" value="1"/>
</dbReference>
<dbReference type="OrthoDB" id="9793490at2"/>
<evidence type="ECO:0000256" key="7">
    <source>
        <dbReference type="ARBA" id="ARBA00022989"/>
    </source>
</evidence>
<evidence type="ECO:0000256" key="9">
    <source>
        <dbReference type="ARBA" id="ARBA00037265"/>
    </source>
</evidence>
<dbReference type="STRING" id="2718.CHUV0807_0287"/>
<dbReference type="EMBL" id="ACKY01000010">
    <property type="protein sequence ID" value="EEV89695.1"/>
    <property type="molecule type" value="Genomic_DNA"/>
</dbReference>
<dbReference type="AlphaFoldDB" id="C8N6N8"/>
<dbReference type="PANTHER" id="PTHR30450">
    <property type="entry name" value="ABC TRANSPORTER PERMEASE"/>
    <property type="match status" value="1"/>
</dbReference>
<dbReference type="FunFam" id="1.10.3720.10:FF:000002">
    <property type="entry name" value="D-methionine ABC transporter permease MetI"/>
    <property type="match status" value="1"/>
</dbReference>
<organism evidence="13 14">
    <name type="scientific">Cardiobacterium hominis (strain ATCC 15826 / DSM 8339 / NCTC 10426 / 6573)</name>
    <dbReference type="NCBI Taxonomy" id="638300"/>
    <lineage>
        <taxon>Bacteria</taxon>
        <taxon>Pseudomonadati</taxon>
        <taxon>Pseudomonadota</taxon>
        <taxon>Gammaproteobacteria</taxon>
        <taxon>Cardiobacteriales</taxon>
        <taxon>Cardiobacteriaceae</taxon>
        <taxon>Cardiobacterium</taxon>
    </lineage>
</organism>
<comment type="similarity">
    <text evidence="2">Belongs to the binding-protein-dependent transport system permease family. CysTW subfamily.</text>
</comment>
<evidence type="ECO:0000256" key="2">
    <source>
        <dbReference type="ARBA" id="ARBA00007069"/>
    </source>
</evidence>
<dbReference type="HOGENOM" id="CLU_077375_0_1_6"/>
<dbReference type="InterPro" id="IPR000515">
    <property type="entry name" value="MetI-like"/>
</dbReference>
<keyword evidence="6" id="KW-0029">Amino-acid transport</keyword>
<keyword evidence="5 11" id="KW-0812">Transmembrane</keyword>
<dbReference type="InterPro" id="IPR051322">
    <property type="entry name" value="AA_ABC_Transporter_Permease"/>
</dbReference>
<dbReference type="GO" id="GO:0048473">
    <property type="term" value="P:D-methionine transmembrane transport"/>
    <property type="evidence" value="ECO:0007669"/>
    <property type="project" value="TreeGrafter"/>
</dbReference>
<evidence type="ECO:0000256" key="10">
    <source>
        <dbReference type="ARBA" id="ARBA00040727"/>
    </source>
</evidence>
<evidence type="ECO:0000259" key="12">
    <source>
        <dbReference type="PROSITE" id="PS50928"/>
    </source>
</evidence>
<keyword evidence="4" id="KW-1003">Cell membrane</keyword>
<dbReference type="PANTHER" id="PTHR30450:SF8">
    <property type="entry name" value="D-METHIONINE TRANSPORT SYSTEM PERMEASE PROTEIN METI"/>
    <property type="match status" value="1"/>
</dbReference>
<dbReference type="GO" id="GO:0005886">
    <property type="term" value="C:plasma membrane"/>
    <property type="evidence" value="ECO:0007669"/>
    <property type="project" value="UniProtKB-SubCell"/>
</dbReference>
<evidence type="ECO:0000256" key="6">
    <source>
        <dbReference type="ARBA" id="ARBA00022970"/>
    </source>
</evidence>
<evidence type="ECO:0000256" key="8">
    <source>
        <dbReference type="ARBA" id="ARBA00023136"/>
    </source>
</evidence>
<dbReference type="Proteomes" id="UP000004870">
    <property type="component" value="Unassembled WGS sequence"/>
</dbReference>
<name>C8N6N8_CARH6</name>
<evidence type="ECO:0000256" key="11">
    <source>
        <dbReference type="RuleBase" id="RU363032"/>
    </source>
</evidence>
<feature type="transmembrane region" description="Helical" evidence="11">
    <location>
        <begin position="213"/>
        <end position="232"/>
    </location>
</feature>
<comment type="function">
    <text evidence="9">Part of the binding-protein-dependent transport system for D-methionine and the toxic methionine analog alpha-methyl-methionine. Probably responsible for the translocation of the substrate across the membrane.</text>
</comment>
<evidence type="ECO:0000256" key="5">
    <source>
        <dbReference type="ARBA" id="ARBA00022692"/>
    </source>
</evidence>
<feature type="transmembrane region" description="Helical" evidence="11">
    <location>
        <begin position="42"/>
        <end position="65"/>
    </location>
</feature>
<gene>
    <name evidence="13" type="primary">metI</name>
    <name evidence="13" type="ORF">HMPREF0198_0164</name>
</gene>
<reference evidence="13 14" key="1">
    <citation type="submission" date="2009-08" db="EMBL/GenBank/DDBJ databases">
        <authorList>
            <person name="Qin X."/>
            <person name="Bachman B."/>
            <person name="Battles P."/>
            <person name="Bell A."/>
            <person name="Bess C."/>
            <person name="Bickham C."/>
            <person name="Chaboub L."/>
            <person name="Chen D."/>
            <person name="Coyle M."/>
            <person name="Deiros D.R."/>
            <person name="Dinh H."/>
            <person name="Forbes L."/>
            <person name="Fowler G."/>
            <person name="Francisco L."/>
            <person name="Fu Q."/>
            <person name="Gubbala S."/>
            <person name="Hale W."/>
            <person name="Han Y."/>
            <person name="Hemphill L."/>
            <person name="Highlander S.K."/>
            <person name="Hirani K."/>
            <person name="Hogues M."/>
            <person name="Jackson L."/>
            <person name="Jakkamsetti A."/>
            <person name="Javaid M."/>
            <person name="Jiang H."/>
            <person name="Korchina V."/>
            <person name="Kovar C."/>
            <person name="Lara F."/>
            <person name="Lee S."/>
            <person name="Mata R."/>
            <person name="Mathew T."/>
            <person name="Moen C."/>
            <person name="Morales K."/>
            <person name="Munidasa M."/>
            <person name="Nazareth L."/>
            <person name="Ngo R."/>
            <person name="Nguyen L."/>
            <person name="Okwuonu G."/>
            <person name="Ongeri F."/>
            <person name="Patil S."/>
            <person name="Petrosino J."/>
            <person name="Pham C."/>
            <person name="Pham P."/>
            <person name="Pu L.-L."/>
            <person name="Puazo M."/>
            <person name="Raj R."/>
            <person name="Reid J."/>
            <person name="Rouhana J."/>
            <person name="Saada N."/>
            <person name="Shang Y."/>
            <person name="Simmons D."/>
            <person name="Thornton R."/>
            <person name="Warren J."/>
            <person name="Weissenberger G."/>
            <person name="Zhang J."/>
            <person name="Zhang L."/>
            <person name="Zhou C."/>
            <person name="Zhu D."/>
            <person name="Muzny D."/>
            <person name="Worley K."/>
            <person name="Gibbs R."/>
        </authorList>
    </citation>
    <scope>NUCLEOTIDE SEQUENCE [LARGE SCALE GENOMIC DNA]</scope>
    <source>
        <strain evidence="14">ATCC 15826 / DSM 8339 / NCTC 10426 / 6573</strain>
    </source>
</reference>
<evidence type="ECO:0000256" key="1">
    <source>
        <dbReference type="ARBA" id="ARBA00004651"/>
    </source>
</evidence>
<dbReference type="SUPFAM" id="SSF161098">
    <property type="entry name" value="MetI-like"/>
    <property type="match status" value="1"/>
</dbReference>
<comment type="caution">
    <text evidence="13">The sequence shown here is derived from an EMBL/GenBank/DDBJ whole genome shotgun (WGS) entry which is preliminary data.</text>
</comment>
<feature type="domain" description="ABC transmembrane type-1" evidence="12">
    <location>
        <begin position="38"/>
        <end position="232"/>
    </location>
</feature>
<dbReference type="CDD" id="cd06261">
    <property type="entry name" value="TM_PBP2"/>
    <property type="match status" value="1"/>
</dbReference>
<evidence type="ECO:0000256" key="4">
    <source>
        <dbReference type="ARBA" id="ARBA00022475"/>
    </source>
</evidence>
<comment type="subcellular location">
    <subcellularLocation>
        <location evidence="1 11">Cell membrane</location>
        <topology evidence="1 11">Multi-pass membrane protein</topology>
    </subcellularLocation>
</comment>
<dbReference type="PROSITE" id="PS50928">
    <property type="entry name" value="ABC_TM1"/>
    <property type="match status" value="1"/>
</dbReference>
<feature type="transmembrane region" description="Helical" evidence="11">
    <location>
        <begin position="77"/>
        <end position="101"/>
    </location>
</feature>
<dbReference type="Pfam" id="PF00528">
    <property type="entry name" value="BPD_transp_1"/>
    <property type="match status" value="1"/>
</dbReference>
<evidence type="ECO:0000256" key="3">
    <source>
        <dbReference type="ARBA" id="ARBA00022448"/>
    </source>
</evidence>
<accession>C8N6N8</accession>
<sequence length="242" mass="26286">MLNNLLKLWHAISGWWDAFTTWLHALIGDTAWLMLVSTCETLYMTLTATAFATLLGVPLGVILYATRRGRFLANPLVYYPLGIVVNIGRSIPYLILALWIIPFTRAIVGVSIGNTAAIVPLTLSAAPFIARMVENMLNEVPAGLVEAAQAMGASPVQIVRKVLLPEALPGLTNALTITLIALIGYSAIAGSLGAGGLGKVAYAYGYQRYRPDIMLYTVCTIVVLVQLIQWLGDMLAKRFDHR</sequence>
<keyword evidence="3 11" id="KW-0813">Transport</keyword>
<protein>
    <recommendedName>
        <fullName evidence="10">D-methionine transport system permease protein MetI</fullName>
    </recommendedName>
</protein>
<evidence type="ECO:0000313" key="14">
    <source>
        <dbReference type="Proteomes" id="UP000004870"/>
    </source>
</evidence>
<feature type="transmembrane region" description="Helical" evidence="11">
    <location>
        <begin position="170"/>
        <end position="193"/>
    </location>
</feature>
<keyword evidence="8 11" id="KW-0472">Membrane</keyword>
<keyword evidence="7 11" id="KW-1133">Transmembrane helix</keyword>
<feature type="transmembrane region" description="Helical" evidence="11">
    <location>
        <begin position="107"/>
        <end position="130"/>
    </location>
</feature>
<keyword evidence="14" id="KW-1185">Reference proteome</keyword>